<dbReference type="RefSeq" id="WP_024775670.1">
    <property type="nucleotide sequence ID" value="NZ_CP043857.1"/>
</dbReference>
<keyword evidence="3 4" id="KW-0408">Iron</keyword>
<evidence type="ECO:0000256" key="1">
    <source>
        <dbReference type="ARBA" id="ARBA00022617"/>
    </source>
</evidence>
<keyword evidence="10" id="KW-1185">Reference proteome</keyword>
<dbReference type="Pfam" id="PF00034">
    <property type="entry name" value="Cytochrom_C"/>
    <property type="match status" value="1"/>
</dbReference>
<feature type="domain" description="Cytochrome c" evidence="7">
    <location>
        <begin position="131"/>
        <end position="212"/>
    </location>
</feature>
<dbReference type="EMBL" id="CP054051">
    <property type="protein sequence ID" value="QKJ26439.1"/>
    <property type="molecule type" value="Genomic_DNA"/>
</dbReference>
<sequence>MKKAVISSILLLATSSFASTTMCFKESHSSMATIESIALDGGECAGKYSINDMKAKGWSVDDIKITQTPKGMSFIYILKSPDHAKIAPMVAGGAVAGGSISQEQMEANIMAKLEAKKVAEEKAKVEQEIKEAKIDAQGIYTNQCQNCHGAKGEVRKGNSKLKDLTIEQMEEALKDYKLGVGEKASSVYGPSHINFLNDKTIKGIKAYLDSIQ</sequence>
<evidence type="ECO:0000256" key="4">
    <source>
        <dbReference type="PROSITE-ProRule" id="PRU00433"/>
    </source>
</evidence>
<reference evidence="9 10" key="1">
    <citation type="submission" date="2019-05" db="EMBL/GenBank/DDBJ databases">
        <title>Arcobacter cibarius and Arcobacter thereius providing challenges in identification an antibiotic susceptibility and Quinolone resistance.</title>
        <authorList>
            <person name="Busch A."/>
            <person name="Hanel I."/>
            <person name="Hotzel H."/>
            <person name="Tomaso H."/>
        </authorList>
    </citation>
    <scope>NUCLEOTIDE SEQUENCE [LARGE SCALE GENOMIC DNA]</scope>
    <source>
        <strain evidence="9 10">16CS0831-2</strain>
    </source>
</reference>
<evidence type="ECO:0000313" key="11">
    <source>
        <dbReference type="Proteomes" id="UP000509513"/>
    </source>
</evidence>
<dbReference type="InterPro" id="IPR009056">
    <property type="entry name" value="Cyt_c-like_dom"/>
</dbReference>
<gene>
    <name evidence="8" type="ORF">ACBT_0475</name>
    <name evidence="9" type="ORF">FE247_00720</name>
</gene>
<dbReference type="EMBL" id="VBUC01000001">
    <property type="protein sequence ID" value="TLT01926.1"/>
    <property type="molecule type" value="Genomic_DNA"/>
</dbReference>
<evidence type="ECO:0000313" key="10">
    <source>
        <dbReference type="Proteomes" id="UP000305417"/>
    </source>
</evidence>
<accession>A0A5J6RI50</accession>
<reference evidence="8 11" key="2">
    <citation type="submission" date="2020-05" db="EMBL/GenBank/DDBJ databases">
        <title>Complete genome sequencing of Campylobacter and Arcobacter type strains.</title>
        <authorList>
            <person name="Miller W.G."/>
            <person name="Yee E."/>
        </authorList>
    </citation>
    <scope>NUCLEOTIDE SEQUENCE [LARGE SCALE GENOMIC DNA]</scope>
    <source>
        <strain evidence="8 11">LMG 21996</strain>
    </source>
</reference>
<keyword evidence="2 4" id="KW-0479">Metal-binding</keyword>
<dbReference type="PROSITE" id="PS51007">
    <property type="entry name" value="CYTC"/>
    <property type="match status" value="1"/>
</dbReference>
<evidence type="ECO:0000256" key="6">
    <source>
        <dbReference type="SAM" id="SignalP"/>
    </source>
</evidence>
<dbReference type="AlphaFoldDB" id="A0A5J6RI50"/>
<dbReference type="GO" id="GO:0009055">
    <property type="term" value="F:electron transfer activity"/>
    <property type="evidence" value="ECO:0007669"/>
    <property type="project" value="InterPro"/>
</dbReference>
<organism evidence="8 11">
    <name type="scientific">Aliarcobacter cibarius</name>
    <dbReference type="NCBI Taxonomy" id="255507"/>
    <lineage>
        <taxon>Bacteria</taxon>
        <taxon>Pseudomonadati</taxon>
        <taxon>Campylobacterota</taxon>
        <taxon>Epsilonproteobacteria</taxon>
        <taxon>Campylobacterales</taxon>
        <taxon>Arcobacteraceae</taxon>
        <taxon>Aliarcobacter</taxon>
    </lineage>
</organism>
<evidence type="ECO:0000256" key="3">
    <source>
        <dbReference type="ARBA" id="ARBA00023004"/>
    </source>
</evidence>
<feature type="signal peptide" evidence="6">
    <location>
        <begin position="1"/>
        <end position="18"/>
    </location>
</feature>
<dbReference type="SUPFAM" id="SSF46626">
    <property type="entry name" value="Cytochrome c"/>
    <property type="match status" value="1"/>
</dbReference>
<keyword evidence="5" id="KW-0175">Coiled coil</keyword>
<dbReference type="STRING" id="1442598.GCA_000522465_01592"/>
<dbReference type="KEGG" id="acib:ACBT_0475"/>
<evidence type="ECO:0000259" key="7">
    <source>
        <dbReference type="PROSITE" id="PS51007"/>
    </source>
</evidence>
<feature type="chain" id="PRO_5044621615" evidence="6">
    <location>
        <begin position="19"/>
        <end position="212"/>
    </location>
</feature>
<dbReference type="InterPro" id="IPR036909">
    <property type="entry name" value="Cyt_c-like_dom_sf"/>
</dbReference>
<keyword evidence="6" id="KW-0732">Signal</keyword>
<evidence type="ECO:0000313" key="9">
    <source>
        <dbReference type="EMBL" id="TLT01926.1"/>
    </source>
</evidence>
<evidence type="ECO:0000313" key="8">
    <source>
        <dbReference type="EMBL" id="QKJ26439.1"/>
    </source>
</evidence>
<evidence type="ECO:0000256" key="5">
    <source>
        <dbReference type="SAM" id="Coils"/>
    </source>
</evidence>
<keyword evidence="1 4" id="KW-0349">Heme</keyword>
<name>A0A5J6RI50_9BACT</name>
<dbReference type="OrthoDB" id="5373067at2"/>
<dbReference type="GO" id="GO:0020037">
    <property type="term" value="F:heme binding"/>
    <property type="evidence" value="ECO:0007669"/>
    <property type="project" value="InterPro"/>
</dbReference>
<protein>
    <submittedName>
        <fullName evidence="9">Cytochrome c</fullName>
    </submittedName>
</protein>
<proteinExistence type="predicted"/>
<dbReference type="Proteomes" id="UP000305417">
    <property type="component" value="Unassembled WGS sequence"/>
</dbReference>
<dbReference type="Proteomes" id="UP000509513">
    <property type="component" value="Chromosome"/>
</dbReference>
<feature type="coiled-coil region" evidence="5">
    <location>
        <begin position="102"/>
        <end position="135"/>
    </location>
</feature>
<evidence type="ECO:0000256" key="2">
    <source>
        <dbReference type="ARBA" id="ARBA00022723"/>
    </source>
</evidence>
<dbReference type="GO" id="GO:0046872">
    <property type="term" value="F:metal ion binding"/>
    <property type="evidence" value="ECO:0007669"/>
    <property type="project" value="UniProtKB-KW"/>
</dbReference>
<dbReference type="Gene3D" id="1.10.760.10">
    <property type="entry name" value="Cytochrome c-like domain"/>
    <property type="match status" value="1"/>
</dbReference>